<evidence type="ECO:0000313" key="2">
    <source>
        <dbReference type="EMBL" id="CAG5087604.1"/>
    </source>
</evidence>
<reference evidence="2 3" key="1">
    <citation type="submission" date="2021-04" db="EMBL/GenBank/DDBJ databases">
        <authorList>
            <person name="Bliznina A."/>
        </authorList>
    </citation>
    <scope>NUCLEOTIDE SEQUENCE [LARGE SCALE GENOMIC DNA]</scope>
</reference>
<feature type="region of interest" description="Disordered" evidence="1">
    <location>
        <begin position="11"/>
        <end position="33"/>
    </location>
</feature>
<name>A0ABN7RWC0_OIKDI</name>
<keyword evidence="3" id="KW-1185">Reference proteome</keyword>
<protein>
    <submittedName>
        <fullName evidence="2">Oidioi.mRNA.OKI2018_I69.PAR.g11583.t1.cds</fullName>
    </submittedName>
</protein>
<evidence type="ECO:0000256" key="1">
    <source>
        <dbReference type="SAM" id="MobiDB-lite"/>
    </source>
</evidence>
<sequence length="225" mass="25987">MNFARYFEKLREKRKKSKERKDRRGSQNENYLPHSYSAYPQMYFPVGRESQPQIVQPAGYHGQQMVHTGYDTRGYPTFTSTPNLAMPIYNAHPNVMPPDYPRLSTSMSHPHGLVMPPSTPHGVLMPEQHPHSLLRTPAANSSPITGERIELNSSSETVATREEKQPLPDCIVPTDQEMPSVIDMEELWRPRRTSTMTRLANSFHDLSMKDKEWEGFRSKRGDHYF</sequence>
<accession>A0ABN7RWC0</accession>
<proteinExistence type="predicted"/>
<evidence type="ECO:0000313" key="3">
    <source>
        <dbReference type="Proteomes" id="UP001158576"/>
    </source>
</evidence>
<gene>
    <name evidence="2" type="ORF">OKIOD_LOCUS3141</name>
</gene>
<organism evidence="2 3">
    <name type="scientific">Oikopleura dioica</name>
    <name type="common">Tunicate</name>
    <dbReference type="NCBI Taxonomy" id="34765"/>
    <lineage>
        <taxon>Eukaryota</taxon>
        <taxon>Metazoa</taxon>
        <taxon>Chordata</taxon>
        <taxon>Tunicata</taxon>
        <taxon>Appendicularia</taxon>
        <taxon>Copelata</taxon>
        <taxon>Oikopleuridae</taxon>
        <taxon>Oikopleura</taxon>
    </lineage>
</organism>
<dbReference type="Proteomes" id="UP001158576">
    <property type="component" value="Chromosome PAR"/>
</dbReference>
<dbReference type="EMBL" id="OU015568">
    <property type="protein sequence ID" value="CAG5087604.1"/>
    <property type="molecule type" value="Genomic_DNA"/>
</dbReference>